<dbReference type="Proteomes" id="UP000584374">
    <property type="component" value="Unassembled WGS sequence"/>
</dbReference>
<name>A0A840Q9X8_9PSEU</name>
<comment type="caution">
    <text evidence="1">The sequence shown here is derived from an EMBL/GenBank/DDBJ whole genome shotgun (WGS) entry which is preliminary data.</text>
</comment>
<dbReference type="AlphaFoldDB" id="A0A840Q9X8"/>
<organism evidence="1 2">
    <name type="scientific">Saccharopolyspora phatthalungensis</name>
    <dbReference type="NCBI Taxonomy" id="664693"/>
    <lineage>
        <taxon>Bacteria</taxon>
        <taxon>Bacillati</taxon>
        <taxon>Actinomycetota</taxon>
        <taxon>Actinomycetes</taxon>
        <taxon>Pseudonocardiales</taxon>
        <taxon>Pseudonocardiaceae</taxon>
        <taxon>Saccharopolyspora</taxon>
    </lineage>
</organism>
<dbReference type="EMBL" id="JACHIW010000001">
    <property type="protein sequence ID" value="MBB5157584.1"/>
    <property type="molecule type" value="Genomic_DNA"/>
</dbReference>
<gene>
    <name evidence="1" type="ORF">BJ970_005118</name>
</gene>
<proteinExistence type="predicted"/>
<evidence type="ECO:0000313" key="2">
    <source>
        <dbReference type="Proteomes" id="UP000584374"/>
    </source>
</evidence>
<reference evidence="1 2" key="1">
    <citation type="submission" date="2020-08" db="EMBL/GenBank/DDBJ databases">
        <title>Sequencing the genomes of 1000 actinobacteria strains.</title>
        <authorList>
            <person name="Klenk H.-P."/>
        </authorList>
    </citation>
    <scope>NUCLEOTIDE SEQUENCE [LARGE SCALE GENOMIC DNA]</scope>
    <source>
        <strain evidence="1 2">DSM 45584</strain>
    </source>
</reference>
<evidence type="ECO:0000313" key="1">
    <source>
        <dbReference type="EMBL" id="MBB5157584.1"/>
    </source>
</evidence>
<dbReference type="RefSeq" id="WP_184728472.1">
    <property type="nucleotide sequence ID" value="NZ_JACHIW010000001.1"/>
</dbReference>
<accession>A0A840Q9X8</accession>
<sequence>MHEPDAFLGAMHPTPQYGFIGEIAGRKIALGLNETRTISLFCFQVGGKSYTSAASW</sequence>
<keyword evidence="2" id="KW-1185">Reference proteome</keyword>
<protein>
    <submittedName>
        <fullName evidence="1">Uncharacterized protein</fullName>
    </submittedName>
</protein>